<dbReference type="PANTHER" id="PTHR30203:SF24">
    <property type="entry name" value="BLR4935 PROTEIN"/>
    <property type="match status" value="1"/>
</dbReference>
<comment type="caution">
    <text evidence="1">The sequence shown here is derived from an EMBL/GenBank/DDBJ whole genome shotgun (WGS) entry which is preliminary data.</text>
</comment>
<gene>
    <name evidence="1" type="ORF">LCGC14_0348660</name>
</gene>
<dbReference type="Gene3D" id="1.20.1600.10">
    <property type="entry name" value="Outer membrane efflux proteins (OEP)"/>
    <property type="match status" value="1"/>
</dbReference>
<dbReference type="InterPro" id="IPR010131">
    <property type="entry name" value="MdtP/NodT-like"/>
</dbReference>
<dbReference type="EMBL" id="LAZR01000260">
    <property type="protein sequence ID" value="KKN78574.1"/>
    <property type="molecule type" value="Genomic_DNA"/>
</dbReference>
<evidence type="ECO:0000313" key="1">
    <source>
        <dbReference type="EMBL" id="KKN78574.1"/>
    </source>
</evidence>
<name>A0A0F9TH30_9ZZZZ</name>
<accession>A0A0F9TH30</accession>
<proteinExistence type="predicted"/>
<protein>
    <submittedName>
        <fullName evidence="1">Uncharacterized protein</fullName>
    </submittedName>
</protein>
<dbReference type="SUPFAM" id="SSF56954">
    <property type="entry name" value="Outer membrane efflux proteins (OEP)"/>
    <property type="match status" value="1"/>
</dbReference>
<organism evidence="1">
    <name type="scientific">marine sediment metagenome</name>
    <dbReference type="NCBI Taxonomy" id="412755"/>
    <lineage>
        <taxon>unclassified sequences</taxon>
        <taxon>metagenomes</taxon>
        <taxon>ecological metagenomes</taxon>
    </lineage>
</organism>
<reference evidence="1" key="1">
    <citation type="journal article" date="2015" name="Nature">
        <title>Complex archaea that bridge the gap between prokaryotes and eukaryotes.</title>
        <authorList>
            <person name="Spang A."/>
            <person name="Saw J.H."/>
            <person name="Jorgensen S.L."/>
            <person name="Zaremba-Niedzwiedzka K."/>
            <person name="Martijn J."/>
            <person name="Lind A.E."/>
            <person name="van Eijk R."/>
            <person name="Schleper C."/>
            <person name="Guy L."/>
            <person name="Ettema T.J."/>
        </authorList>
    </citation>
    <scope>NUCLEOTIDE SEQUENCE</scope>
</reference>
<dbReference type="GO" id="GO:0015562">
    <property type="term" value="F:efflux transmembrane transporter activity"/>
    <property type="evidence" value="ECO:0007669"/>
    <property type="project" value="InterPro"/>
</dbReference>
<dbReference type="AlphaFoldDB" id="A0A0F9TH30"/>
<dbReference type="PANTHER" id="PTHR30203">
    <property type="entry name" value="OUTER MEMBRANE CATION EFFLUX PROTEIN"/>
    <property type="match status" value="1"/>
</dbReference>
<sequence length="450" mass="50336">MSNLFIRAIVLKSYSPPIWRIHWLGFIALLTASFATAVMAQPQVSSEPLSLENALQLAEQRSHALLAQDASSQASQELAIEAGQLPDPMLELSVNNLPVNGPMAYSLTEDFMTSRNIGISQTYTREAKRDARAKVFERKADKAQITKALTLTEIRQNTAVAWFDVYYQQQMVLLLTREQQEASLQVQAAEAAYRGSTGPQSDIFLAKTTVAEIQDRIYQAQARLDNAKTTLARWVGNTDHTSLGIAPNISESSLDTQHLYHQVNEHPDIAVMRAEEAVAMAEAKAARQEKQSDWTWSVMYGERSSGFSDMISIGVSVPLQWNQESRQDRVVAAKLAQADQVRAEREEMTREHIAETARWLDTWKSNLVRLSDYEAALIPLANQRTNAVVAEYRGGKGKLVTVLDARKMEIATRVEKLRIEMETAALWATLEYLILPDSAVIPSSHAMEFK</sequence>